<dbReference type="InterPro" id="IPR005982">
    <property type="entry name" value="Thioredox_Rdtase"/>
</dbReference>
<dbReference type="InterPro" id="IPR050097">
    <property type="entry name" value="Ferredoxin-NADP_redctase_2"/>
</dbReference>
<comment type="cofactor">
    <cofactor evidence="8">
        <name>FAD</name>
        <dbReference type="ChEBI" id="CHEBI:57692"/>
    </cofactor>
    <text evidence="8">Binds 1 FAD per subunit.</text>
</comment>
<dbReference type="PANTHER" id="PTHR48105">
    <property type="entry name" value="THIOREDOXIN REDUCTASE 1-RELATED-RELATED"/>
    <property type="match status" value="1"/>
</dbReference>
<evidence type="ECO:0000259" key="9">
    <source>
        <dbReference type="Pfam" id="PF07992"/>
    </source>
</evidence>
<comment type="catalytic activity">
    <reaction evidence="7">
        <text>[thioredoxin]-dithiol + NADP(+) = [thioredoxin]-disulfide + NADPH + H(+)</text>
        <dbReference type="Rhea" id="RHEA:20345"/>
        <dbReference type="Rhea" id="RHEA-COMP:10698"/>
        <dbReference type="Rhea" id="RHEA-COMP:10700"/>
        <dbReference type="ChEBI" id="CHEBI:15378"/>
        <dbReference type="ChEBI" id="CHEBI:29950"/>
        <dbReference type="ChEBI" id="CHEBI:50058"/>
        <dbReference type="ChEBI" id="CHEBI:57783"/>
        <dbReference type="ChEBI" id="CHEBI:58349"/>
        <dbReference type="EC" id="1.8.1.9"/>
    </reaction>
</comment>
<dbReference type="GO" id="GO:0005737">
    <property type="term" value="C:cytoplasm"/>
    <property type="evidence" value="ECO:0007669"/>
    <property type="project" value="InterPro"/>
</dbReference>
<dbReference type="EC" id="1.8.1.9" evidence="7"/>
<comment type="subunit">
    <text evidence="7">Homodimer.</text>
</comment>
<evidence type="ECO:0000256" key="8">
    <source>
        <dbReference type="RuleBase" id="RU003881"/>
    </source>
</evidence>
<keyword evidence="8" id="KW-0521">NADP</keyword>
<dbReference type="AlphaFoldDB" id="A0A9X1IMS1"/>
<comment type="caution">
    <text evidence="10">The sequence shown here is derived from an EMBL/GenBank/DDBJ whole genome shotgun (WGS) entry which is preliminary data.</text>
</comment>
<evidence type="ECO:0000313" key="11">
    <source>
        <dbReference type="Proteomes" id="UP001139095"/>
    </source>
</evidence>
<dbReference type="NCBIfam" id="TIGR01292">
    <property type="entry name" value="TRX_reduct"/>
    <property type="match status" value="1"/>
</dbReference>
<keyword evidence="2 7" id="KW-0285">Flavoprotein</keyword>
<name>A0A9X1IMS1_9GAMM</name>
<keyword evidence="11" id="KW-1185">Reference proteome</keyword>
<organism evidence="10 11">
    <name type="scientific">Marinomonas algarum</name>
    <dbReference type="NCBI Taxonomy" id="2883105"/>
    <lineage>
        <taxon>Bacteria</taxon>
        <taxon>Pseudomonadati</taxon>
        <taxon>Pseudomonadota</taxon>
        <taxon>Gammaproteobacteria</taxon>
        <taxon>Oceanospirillales</taxon>
        <taxon>Oceanospirillaceae</taxon>
        <taxon>Marinomonas</taxon>
    </lineage>
</organism>
<evidence type="ECO:0000256" key="2">
    <source>
        <dbReference type="ARBA" id="ARBA00022630"/>
    </source>
</evidence>
<keyword evidence="5" id="KW-1015">Disulfide bond</keyword>
<evidence type="ECO:0000256" key="5">
    <source>
        <dbReference type="ARBA" id="ARBA00023157"/>
    </source>
</evidence>
<evidence type="ECO:0000256" key="1">
    <source>
        <dbReference type="ARBA" id="ARBA00009333"/>
    </source>
</evidence>
<comment type="similarity">
    <text evidence="1 7">Belongs to the class-II pyridine nucleotide-disulfide oxidoreductase family.</text>
</comment>
<dbReference type="GO" id="GO:0004791">
    <property type="term" value="F:thioredoxin-disulfide reductase (NADPH) activity"/>
    <property type="evidence" value="ECO:0007669"/>
    <property type="project" value="UniProtKB-UniRule"/>
</dbReference>
<keyword evidence="3 7" id="KW-0274">FAD</keyword>
<dbReference type="InterPro" id="IPR023753">
    <property type="entry name" value="FAD/NAD-binding_dom"/>
</dbReference>
<evidence type="ECO:0000256" key="7">
    <source>
        <dbReference type="RuleBase" id="RU003880"/>
    </source>
</evidence>
<keyword evidence="6 7" id="KW-0676">Redox-active center</keyword>
<dbReference type="PRINTS" id="PR00469">
    <property type="entry name" value="PNDRDTASEII"/>
</dbReference>
<dbReference type="Proteomes" id="UP001139095">
    <property type="component" value="Unassembled WGS sequence"/>
</dbReference>
<gene>
    <name evidence="10" type="primary">trxB</name>
    <name evidence="10" type="ORF">LG368_07150</name>
</gene>
<evidence type="ECO:0000256" key="3">
    <source>
        <dbReference type="ARBA" id="ARBA00022827"/>
    </source>
</evidence>
<dbReference type="Gene3D" id="3.50.50.60">
    <property type="entry name" value="FAD/NAD(P)-binding domain"/>
    <property type="match status" value="2"/>
</dbReference>
<dbReference type="PROSITE" id="PS00573">
    <property type="entry name" value="PYRIDINE_REDOX_2"/>
    <property type="match status" value="1"/>
</dbReference>
<feature type="domain" description="FAD/NAD(P)-binding" evidence="9">
    <location>
        <begin position="8"/>
        <end position="301"/>
    </location>
</feature>
<evidence type="ECO:0000313" key="10">
    <source>
        <dbReference type="EMBL" id="MCB5161674.1"/>
    </source>
</evidence>
<keyword evidence="4 7" id="KW-0560">Oxidoreductase</keyword>
<proteinExistence type="inferred from homology"/>
<dbReference type="PRINTS" id="PR00368">
    <property type="entry name" value="FADPNR"/>
</dbReference>
<dbReference type="GO" id="GO:0019430">
    <property type="term" value="P:removal of superoxide radicals"/>
    <property type="evidence" value="ECO:0007669"/>
    <property type="project" value="UniProtKB-UniRule"/>
</dbReference>
<dbReference type="InterPro" id="IPR036188">
    <property type="entry name" value="FAD/NAD-bd_sf"/>
</dbReference>
<dbReference type="Pfam" id="PF07992">
    <property type="entry name" value="Pyr_redox_2"/>
    <property type="match status" value="1"/>
</dbReference>
<reference evidence="10" key="1">
    <citation type="submission" date="2021-10" db="EMBL/GenBank/DDBJ databases">
        <title>Marinomonas pontica sp. nov., isolated from the Black Sea.</title>
        <authorList>
            <person name="Zhao L.-H."/>
            <person name="Xue J.-H."/>
        </authorList>
    </citation>
    <scope>NUCLEOTIDE SEQUENCE</scope>
    <source>
        <strain evidence="10">E8</strain>
    </source>
</reference>
<dbReference type="EMBL" id="JAJATW010000008">
    <property type="protein sequence ID" value="MCB5161674.1"/>
    <property type="molecule type" value="Genomic_DNA"/>
</dbReference>
<dbReference type="SUPFAM" id="SSF51905">
    <property type="entry name" value="FAD/NAD(P)-binding domain"/>
    <property type="match status" value="1"/>
</dbReference>
<accession>A0A9X1IMS1</accession>
<dbReference type="InterPro" id="IPR008255">
    <property type="entry name" value="Pyr_nucl-diS_OxRdtase_2_AS"/>
</dbReference>
<sequence>MSDVKHAKLMILGSGPAGYTAAVYAARANLNPVMITGMQMGGQLTTTTDVDNWPGDDQGVQGPELMDRMRKHAERFETEIVFDQISKVDLQNRPFRLEGDSGVYTCDALIISTGASAQYLGLESETKFMGQGVSACATCDGFFYRNQDVAVIGGGNTAVEEALYLANIAKSVTVIHRRDTFRSEKILSDKLLEKAKNGNVNIEWFSELDEVLGDDTGVTGLRIKNTQTGDTKELAVAGVFIAIGHKPNTDIFQGQLEMSNGYLSVQSGSHGNATQTSVEGVFAAGDVSDHIYRQAITSAGTGCMAALDAERFLDSQVS</sequence>
<protein>
    <recommendedName>
        <fullName evidence="7">Thioredoxin reductase</fullName>
        <ecNumber evidence="7">1.8.1.9</ecNumber>
    </recommendedName>
</protein>
<evidence type="ECO:0000256" key="4">
    <source>
        <dbReference type="ARBA" id="ARBA00023002"/>
    </source>
</evidence>
<dbReference type="RefSeq" id="WP_226754047.1">
    <property type="nucleotide sequence ID" value="NZ_JAJATW010000008.1"/>
</dbReference>
<evidence type="ECO:0000256" key="6">
    <source>
        <dbReference type="ARBA" id="ARBA00023284"/>
    </source>
</evidence>